<protein>
    <recommendedName>
        <fullName evidence="3">Carboxylic ester hydrolase</fullName>
        <ecNumber evidence="3">3.1.1.-</ecNumber>
    </recommendedName>
</protein>
<dbReference type="Proteomes" id="UP001057520">
    <property type="component" value="Chromosome"/>
</dbReference>
<comment type="similarity">
    <text evidence="1 3">Belongs to the type-B carboxylesterase/lipase family.</text>
</comment>
<dbReference type="Gene3D" id="3.40.50.1820">
    <property type="entry name" value="alpha/beta hydrolase"/>
    <property type="match status" value="1"/>
</dbReference>
<feature type="domain" description="Carboxylesterase type B" evidence="4">
    <location>
        <begin position="29"/>
        <end position="361"/>
    </location>
</feature>
<evidence type="ECO:0000313" key="6">
    <source>
        <dbReference type="Proteomes" id="UP001057520"/>
    </source>
</evidence>
<dbReference type="PANTHER" id="PTHR11559">
    <property type="entry name" value="CARBOXYLESTERASE"/>
    <property type="match status" value="1"/>
</dbReference>
<feature type="signal peptide" evidence="3">
    <location>
        <begin position="1"/>
        <end position="22"/>
    </location>
</feature>
<dbReference type="EC" id="3.1.1.-" evidence="3"/>
<evidence type="ECO:0000256" key="1">
    <source>
        <dbReference type="ARBA" id="ARBA00005964"/>
    </source>
</evidence>
<sequence>MKRSLWLATACALLLGAGSAVAAPAADTATLASGKIQGTVTDGVLSFKGVPFARPPVGELRWRAPQPAKPWTGVRPAKAYGHDCMQKPFPSDAAPLGTEPAEDCLVANVWRPAEASAKKLPVMVWIYGGGFVNGGSSPAVYAGDQFAKQGIVFVSFNYRVGRFGFFGHPALTAANADGGRLGNYGYMDQIAALKWVKENAAAFGGDPDNITVFGESAGGGSVHMLLTSPESKGLFQKAAIMSGGGRGSLMGPRRLSQDQPGAPSAESIGVNFAKSVGIEGTGPEALKALRALSAEQVTAGLNMAAMFNPSGPQTYGGPMLDGKIVVADPEVAYRAGTQVKGPVMVGATSADIGFGFAQNKDQVFDPFGPLKAQAQAAYDPKGDADVRLVAYTVAMDKMMVEPARFVAQVISAQGVPAYEYRFSYVADSMQGEWKMGAPHATDIPYVFDTVKAKYGDALTAKDAAIAKAANAYFANFAKTGNPNGPGLPQWPAYDAKADVLMDFGADGAALAKPEPWKARMEVTAASAKPSGGGAQ</sequence>
<gene>
    <name evidence="5" type="ORF">MZV50_12150</name>
</gene>
<dbReference type="Pfam" id="PF00135">
    <property type="entry name" value="COesterase"/>
    <property type="match status" value="2"/>
</dbReference>
<evidence type="ECO:0000256" key="2">
    <source>
        <dbReference type="ARBA" id="ARBA00022801"/>
    </source>
</evidence>
<organism evidence="5 6">
    <name type="scientific">Caulobacter segnis</name>
    <dbReference type="NCBI Taxonomy" id="88688"/>
    <lineage>
        <taxon>Bacteria</taxon>
        <taxon>Pseudomonadati</taxon>
        <taxon>Pseudomonadota</taxon>
        <taxon>Alphaproteobacteria</taxon>
        <taxon>Caulobacterales</taxon>
        <taxon>Caulobacteraceae</taxon>
        <taxon>Caulobacter</taxon>
    </lineage>
</organism>
<dbReference type="InterPro" id="IPR019826">
    <property type="entry name" value="Carboxylesterase_B_AS"/>
</dbReference>
<dbReference type="SUPFAM" id="SSF53474">
    <property type="entry name" value="alpha/beta-Hydrolases"/>
    <property type="match status" value="1"/>
</dbReference>
<keyword evidence="6" id="KW-1185">Reference proteome</keyword>
<evidence type="ECO:0000313" key="5">
    <source>
        <dbReference type="EMBL" id="USQ98237.1"/>
    </source>
</evidence>
<dbReference type="EMBL" id="CP096040">
    <property type="protein sequence ID" value="USQ98237.1"/>
    <property type="molecule type" value="Genomic_DNA"/>
</dbReference>
<feature type="chain" id="PRO_5044981886" description="Carboxylic ester hydrolase" evidence="3">
    <location>
        <begin position="23"/>
        <end position="535"/>
    </location>
</feature>
<name>A0ABY4ZZJ7_9CAUL</name>
<accession>A0ABY4ZZJ7</accession>
<reference evidence="5 6" key="1">
    <citation type="submission" date="2022-04" db="EMBL/GenBank/DDBJ databases">
        <title>Genome sequence of soybean root-associated Caulobacter segnis RL271.</title>
        <authorList>
            <person name="Longley R."/>
            <person name="Bonito G."/>
            <person name="Trigodet F."/>
            <person name="Crosson S."/>
            <person name="Fiebig A."/>
        </authorList>
    </citation>
    <scope>NUCLEOTIDE SEQUENCE [LARGE SCALE GENOMIC DNA]</scope>
    <source>
        <strain evidence="5 6">RL271</strain>
    </source>
</reference>
<evidence type="ECO:0000256" key="3">
    <source>
        <dbReference type="RuleBase" id="RU361235"/>
    </source>
</evidence>
<dbReference type="PROSITE" id="PS00122">
    <property type="entry name" value="CARBOXYLESTERASE_B_1"/>
    <property type="match status" value="1"/>
</dbReference>
<keyword evidence="3" id="KW-0732">Signal</keyword>
<proteinExistence type="inferred from homology"/>
<dbReference type="InterPro" id="IPR002018">
    <property type="entry name" value="CarbesteraseB"/>
</dbReference>
<feature type="domain" description="Carboxylesterase type B" evidence="4">
    <location>
        <begin position="392"/>
        <end position="507"/>
    </location>
</feature>
<keyword evidence="2 3" id="KW-0378">Hydrolase</keyword>
<dbReference type="InterPro" id="IPR050309">
    <property type="entry name" value="Type-B_Carboxylest/Lipase"/>
</dbReference>
<dbReference type="InterPro" id="IPR029058">
    <property type="entry name" value="AB_hydrolase_fold"/>
</dbReference>
<evidence type="ECO:0000259" key="4">
    <source>
        <dbReference type="Pfam" id="PF00135"/>
    </source>
</evidence>